<dbReference type="GO" id="GO:0015293">
    <property type="term" value="F:symporter activity"/>
    <property type="evidence" value="ECO:0007669"/>
    <property type="project" value="UniProtKB-KW"/>
</dbReference>
<dbReference type="EMBL" id="PVNL01000041">
    <property type="protein sequence ID" value="PRQ08419.1"/>
    <property type="molecule type" value="Genomic_DNA"/>
</dbReference>
<feature type="transmembrane region" description="Helical" evidence="7">
    <location>
        <begin position="231"/>
        <end position="252"/>
    </location>
</feature>
<gene>
    <name evidence="8" type="primary">gltP</name>
    <name evidence="8" type="ORF">ENSA7_17040</name>
</gene>
<evidence type="ECO:0000256" key="1">
    <source>
        <dbReference type="ARBA" id="ARBA00004651"/>
    </source>
</evidence>
<dbReference type="InterPro" id="IPR001991">
    <property type="entry name" value="Na-dicarboxylate_symporter"/>
</dbReference>
<feature type="transmembrane region" description="Helical" evidence="7">
    <location>
        <begin position="192"/>
        <end position="210"/>
    </location>
</feature>
<dbReference type="Pfam" id="PF00375">
    <property type="entry name" value="SDF"/>
    <property type="match status" value="1"/>
</dbReference>
<dbReference type="PANTHER" id="PTHR42865:SF7">
    <property type="entry name" value="PROTON_GLUTAMATE-ASPARTATE SYMPORTER"/>
    <property type="match status" value="1"/>
</dbReference>
<proteinExistence type="predicted"/>
<dbReference type="RefSeq" id="WP_106088734.1">
    <property type="nucleotide sequence ID" value="NZ_PVNL01000041.1"/>
</dbReference>
<evidence type="ECO:0000256" key="5">
    <source>
        <dbReference type="ARBA" id="ARBA00022989"/>
    </source>
</evidence>
<evidence type="ECO:0000256" key="3">
    <source>
        <dbReference type="ARBA" id="ARBA00022475"/>
    </source>
</evidence>
<feature type="transmembrane region" description="Helical" evidence="7">
    <location>
        <begin position="258"/>
        <end position="282"/>
    </location>
</feature>
<dbReference type="SUPFAM" id="SSF118215">
    <property type="entry name" value="Proton glutamate symport protein"/>
    <property type="match status" value="1"/>
</dbReference>
<keyword evidence="5 7" id="KW-1133">Transmembrane helix</keyword>
<keyword evidence="4 7" id="KW-0812">Transmembrane</keyword>
<dbReference type="PANTHER" id="PTHR42865">
    <property type="entry name" value="PROTON/GLUTAMATE-ASPARTATE SYMPORTER"/>
    <property type="match status" value="1"/>
</dbReference>
<comment type="caution">
    <text evidence="8">The sequence shown here is derived from an EMBL/GenBank/DDBJ whole genome shotgun (WGS) entry which is preliminary data.</text>
</comment>
<evidence type="ECO:0000256" key="2">
    <source>
        <dbReference type="ARBA" id="ARBA00022448"/>
    </source>
</evidence>
<feature type="transmembrane region" description="Helical" evidence="7">
    <location>
        <begin position="398"/>
        <end position="421"/>
    </location>
</feature>
<dbReference type="OrthoDB" id="9766690at2"/>
<name>A0A2S9YTQ0_9BACT</name>
<evidence type="ECO:0000313" key="9">
    <source>
        <dbReference type="Proteomes" id="UP000238823"/>
    </source>
</evidence>
<dbReference type="Proteomes" id="UP000238823">
    <property type="component" value="Unassembled WGS sequence"/>
</dbReference>
<feature type="transmembrane region" description="Helical" evidence="7">
    <location>
        <begin position="374"/>
        <end position="392"/>
    </location>
</feature>
<evidence type="ECO:0000313" key="8">
    <source>
        <dbReference type="EMBL" id="PRQ08419.1"/>
    </source>
</evidence>
<accession>A0A2S9YTQ0</accession>
<protein>
    <submittedName>
        <fullName evidence="8">Proton glutamate symport protein</fullName>
    </submittedName>
</protein>
<dbReference type="AlphaFoldDB" id="A0A2S9YTQ0"/>
<dbReference type="Gene3D" id="1.10.3860.10">
    <property type="entry name" value="Sodium:dicarboxylate symporter"/>
    <property type="match status" value="1"/>
</dbReference>
<feature type="transmembrane region" description="Helical" evidence="7">
    <location>
        <begin position="341"/>
        <end position="362"/>
    </location>
</feature>
<feature type="transmembrane region" description="Helical" evidence="7">
    <location>
        <begin position="108"/>
        <end position="130"/>
    </location>
</feature>
<reference evidence="8 9" key="1">
    <citation type="submission" date="2018-03" db="EMBL/GenBank/DDBJ databases">
        <title>Draft Genome Sequences of the Obligatory Marine Myxobacteria Enhygromyxa salina SWB007.</title>
        <authorList>
            <person name="Poehlein A."/>
            <person name="Moghaddam J.A."/>
            <person name="Harms H."/>
            <person name="Alanjari M."/>
            <person name="Koenig G.M."/>
            <person name="Daniel R."/>
            <person name="Schaeberle T.F."/>
        </authorList>
    </citation>
    <scope>NUCLEOTIDE SEQUENCE [LARGE SCALE GENOMIC DNA]</scope>
    <source>
        <strain evidence="8 9">SWB007</strain>
    </source>
</reference>
<feature type="transmembrane region" description="Helical" evidence="7">
    <location>
        <begin position="23"/>
        <end position="41"/>
    </location>
</feature>
<keyword evidence="2" id="KW-0813">Transport</keyword>
<feature type="transmembrane region" description="Helical" evidence="7">
    <location>
        <begin position="71"/>
        <end position="96"/>
    </location>
</feature>
<organism evidence="8 9">
    <name type="scientific">Enhygromyxa salina</name>
    <dbReference type="NCBI Taxonomy" id="215803"/>
    <lineage>
        <taxon>Bacteria</taxon>
        <taxon>Pseudomonadati</taxon>
        <taxon>Myxococcota</taxon>
        <taxon>Polyangia</taxon>
        <taxon>Nannocystales</taxon>
        <taxon>Nannocystaceae</taxon>
        <taxon>Enhygromyxa</taxon>
    </lineage>
</organism>
<evidence type="ECO:0000256" key="6">
    <source>
        <dbReference type="ARBA" id="ARBA00023136"/>
    </source>
</evidence>
<evidence type="ECO:0000256" key="4">
    <source>
        <dbReference type="ARBA" id="ARBA00022692"/>
    </source>
</evidence>
<sequence length="474" mass="49789">MSEPNTSPAADGRKPGWQLHTKILVGMVIGSLAALVAKQWMVGPDAAISLFTDQATLLEFGSRWIEPVGQLFIRAIILTVVPLVFTSIATGMHSLGNPRDLGRLGGRTILIFMGTAFVGACLATGLYLLFQPGAAISPETRDLLAAQFSDEAATKVASADEARAYFSGSALQILVGLVPENIVLSMTSNRDLLKVILFALAFGVSLTLIPKERSAPVAAVLEGINDAMIKLIGILMKLAPVGVAALVFMVVARFGVDVLIALALYTGVVLLALLAHLVLVLSPLLRFVADWKPIEFMKAMREVWITAFSTSSSAATLPTTIRVAEEELDVPRPIAGFVLPLGATINMDGTTIYQVIAVHFVAQVWGVPLDVSAYLTLILVAMLMAIGAAGVPGGVIPLLYVVMVTVGIPEPVVAAGIALILGMDRILDMCRSAINVVGDSTTAVIVANLERKRPATVGATAGATPDAPPESRSP</sequence>
<keyword evidence="6 7" id="KW-0472">Membrane</keyword>
<dbReference type="GO" id="GO:0006835">
    <property type="term" value="P:dicarboxylic acid transport"/>
    <property type="evidence" value="ECO:0007669"/>
    <property type="project" value="TreeGrafter"/>
</dbReference>
<evidence type="ECO:0000256" key="7">
    <source>
        <dbReference type="SAM" id="Phobius"/>
    </source>
</evidence>
<comment type="subcellular location">
    <subcellularLocation>
        <location evidence="1">Cell membrane</location>
        <topology evidence="1">Multi-pass membrane protein</topology>
    </subcellularLocation>
</comment>
<dbReference type="InterPro" id="IPR036458">
    <property type="entry name" value="Na:dicarbo_symporter_sf"/>
</dbReference>
<dbReference type="PRINTS" id="PR00173">
    <property type="entry name" value="EDTRNSPORT"/>
</dbReference>
<dbReference type="GO" id="GO:0005886">
    <property type="term" value="C:plasma membrane"/>
    <property type="evidence" value="ECO:0007669"/>
    <property type="project" value="UniProtKB-SubCell"/>
</dbReference>
<keyword evidence="3" id="KW-1003">Cell membrane</keyword>